<feature type="transmembrane region" description="Helical" evidence="1">
    <location>
        <begin position="292"/>
        <end position="312"/>
    </location>
</feature>
<evidence type="ECO:0000313" key="5">
    <source>
        <dbReference type="Proteomes" id="UP000030764"/>
    </source>
</evidence>
<evidence type="ECO:0000259" key="2">
    <source>
        <dbReference type="Pfam" id="PF18861"/>
    </source>
</evidence>
<feature type="transmembrane region" description="Helical" evidence="1">
    <location>
        <begin position="459"/>
        <end position="480"/>
    </location>
</feature>
<keyword evidence="1" id="KW-1133">Transmembrane helix</keyword>
<organism evidence="4">
    <name type="scientific">Trichuris suis</name>
    <name type="common">pig whipworm</name>
    <dbReference type="NCBI Taxonomy" id="68888"/>
    <lineage>
        <taxon>Eukaryota</taxon>
        <taxon>Metazoa</taxon>
        <taxon>Ecdysozoa</taxon>
        <taxon>Nematoda</taxon>
        <taxon>Enoplea</taxon>
        <taxon>Dorylaimia</taxon>
        <taxon>Trichinellida</taxon>
        <taxon>Trichuridae</taxon>
        <taxon>Trichuris</taxon>
    </lineage>
</organism>
<dbReference type="Proteomes" id="UP000030764">
    <property type="component" value="Unassembled WGS sequence"/>
</dbReference>
<evidence type="ECO:0000256" key="1">
    <source>
        <dbReference type="SAM" id="Phobius"/>
    </source>
</evidence>
<keyword evidence="1" id="KW-0472">Membrane</keyword>
<sequence length="637" mass="71480">MPFIRYRITCFDPTEGRDPLVLETAKDNLLIEKLEPSSWYTFSATVIADDLESDTEAITVMTIARDVAKSVQFRKVDQTIAAVSFGRGLFPDSNGVVDQYYIIITEDEQLDKFDAYHMGWKSVQKYEKWPPYLAYSVKQNPFSNPKVQSAEYLIGAEDCYNELRYCNGPLRAASQYFVKVQGCTVAMICMETGYIPLTSEAVVQSFPLANDSIAVIKNIDYSSTGRVLNKNEIDMIANTCCRMSDFEELTEATSWYSLSVYSVASALLYAENIRNAMLEQLRRLLPFLRSKLFVLHITLLLTYLLVASMLTLCEQALQLEWDAVIATEATQRRDMLLQKIADLHYQLDEGRIPFTSWFNESISLLIAYESQLEATKVMTSTKRSFRQLLLLLLASITTAGFKAQGPLSPAGRLVLVALFFPGIYLFLTAACRLGRLLSLTIYSAVSFIGDALSVSKKVLLHLLSSLIFTALLSAASVYVIECGSCNSMLEAIEAFIYGSLFIGTGRCVTIRADEFKLSLVGIPLYSATMFWFFVCTVRSVRQESLLMLKHELPGAICKSNLASKIQSSELEYVDIHSKVMESLRTLPDGAWMLQILDSPSRCSLDRTLLRLVSRRERGMQTDATVKHVAVQVGRTFS</sequence>
<name>A0A085NSG0_9BILA</name>
<feature type="domain" description="PTPRJ transmembrane" evidence="2">
    <location>
        <begin position="87"/>
        <end position="186"/>
    </location>
</feature>
<accession>A0A085NSG0</accession>
<evidence type="ECO:0000313" key="3">
    <source>
        <dbReference type="EMBL" id="KFD53694.1"/>
    </source>
</evidence>
<protein>
    <recommendedName>
        <fullName evidence="2">PTPRJ transmembrane domain-containing protein</fullName>
    </recommendedName>
</protein>
<evidence type="ECO:0000313" key="4">
    <source>
        <dbReference type="EMBL" id="KFD72406.1"/>
    </source>
</evidence>
<feature type="transmembrane region" description="Helical" evidence="1">
    <location>
        <begin position="522"/>
        <end position="540"/>
    </location>
</feature>
<feature type="transmembrane region" description="Helical" evidence="1">
    <location>
        <begin position="413"/>
        <end position="430"/>
    </location>
</feature>
<dbReference type="AlphaFoldDB" id="A0A085NSG0"/>
<dbReference type="Proteomes" id="UP000030758">
    <property type="component" value="Unassembled WGS sequence"/>
</dbReference>
<gene>
    <name evidence="3" type="ORF">M513_05399</name>
    <name evidence="4" type="ORF">M514_05399</name>
</gene>
<proteinExistence type="predicted"/>
<feature type="transmembrane region" description="Helical" evidence="1">
    <location>
        <begin position="384"/>
        <end position="401"/>
    </location>
</feature>
<dbReference type="InterPro" id="IPR041201">
    <property type="entry name" value="PTPRJ_TM"/>
</dbReference>
<keyword evidence="5" id="KW-1185">Reference proteome</keyword>
<dbReference type="SUPFAM" id="SSF49265">
    <property type="entry name" value="Fibronectin type III"/>
    <property type="match status" value="1"/>
</dbReference>
<dbReference type="Gene3D" id="1.10.287.70">
    <property type="match status" value="1"/>
</dbReference>
<reference evidence="4 5" key="1">
    <citation type="journal article" date="2014" name="Nat. Genet.">
        <title>Genome and transcriptome of the porcine whipworm Trichuris suis.</title>
        <authorList>
            <person name="Jex A.R."/>
            <person name="Nejsum P."/>
            <person name="Schwarz E.M."/>
            <person name="Hu L."/>
            <person name="Young N.D."/>
            <person name="Hall R.S."/>
            <person name="Korhonen P.K."/>
            <person name="Liao S."/>
            <person name="Thamsborg S."/>
            <person name="Xia J."/>
            <person name="Xu P."/>
            <person name="Wang S."/>
            <person name="Scheerlinck J.P."/>
            <person name="Hofmann A."/>
            <person name="Sternberg P.W."/>
            <person name="Wang J."/>
            <person name="Gasser R.B."/>
        </authorList>
    </citation>
    <scope>NUCLEOTIDE SEQUENCE [LARGE SCALE GENOMIC DNA]</scope>
    <source>
        <strain evidence="4">DCEP-RM93F</strain>
        <strain evidence="3">DCEP-RM93M</strain>
    </source>
</reference>
<dbReference type="EMBL" id="KL363214">
    <property type="protein sequence ID" value="KFD53694.1"/>
    <property type="molecule type" value="Genomic_DNA"/>
</dbReference>
<dbReference type="Pfam" id="PF18861">
    <property type="entry name" value="PTP_tm"/>
    <property type="match status" value="1"/>
</dbReference>
<dbReference type="InterPro" id="IPR036116">
    <property type="entry name" value="FN3_sf"/>
</dbReference>
<dbReference type="EMBL" id="KL367477">
    <property type="protein sequence ID" value="KFD72406.1"/>
    <property type="molecule type" value="Genomic_DNA"/>
</dbReference>
<keyword evidence="1" id="KW-0812">Transmembrane</keyword>